<dbReference type="AlphaFoldDB" id="A0A940PA45"/>
<protein>
    <submittedName>
        <fullName evidence="2">FMN-binding protein</fullName>
    </submittedName>
</protein>
<proteinExistence type="predicted"/>
<evidence type="ECO:0000313" key="2">
    <source>
        <dbReference type="EMBL" id="MBP1040945.1"/>
    </source>
</evidence>
<dbReference type="GO" id="GO:0016020">
    <property type="term" value="C:membrane"/>
    <property type="evidence" value="ECO:0007669"/>
    <property type="project" value="InterPro"/>
</dbReference>
<keyword evidence="3" id="KW-1185">Reference proteome</keyword>
<dbReference type="GO" id="GO:0010181">
    <property type="term" value="F:FMN binding"/>
    <property type="evidence" value="ECO:0007669"/>
    <property type="project" value="InterPro"/>
</dbReference>
<dbReference type="RefSeq" id="WP_209526512.1">
    <property type="nucleotide sequence ID" value="NZ_JAEEGA010000004.1"/>
</dbReference>
<dbReference type="SMART" id="SM00900">
    <property type="entry name" value="FMN_bind"/>
    <property type="match status" value="1"/>
</dbReference>
<reference evidence="2" key="1">
    <citation type="submission" date="2020-12" db="EMBL/GenBank/DDBJ databases">
        <title>Vagococcus allomyrinae sp. nov. and Enterococcus lavae sp. nov., isolated from the larvae of Allomyrina dichotoma.</title>
        <authorList>
            <person name="Lee S.D."/>
        </authorList>
    </citation>
    <scope>NUCLEOTIDE SEQUENCE</scope>
    <source>
        <strain evidence="2">BWB3-3</strain>
    </source>
</reference>
<dbReference type="Pfam" id="PF04205">
    <property type="entry name" value="FMN_bind"/>
    <property type="match status" value="1"/>
</dbReference>
<accession>A0A940PA45</accession>
<dbReference type="EMBL" id="JAEEGA010000004">
    <property type="protein sequence ID" value="MBP1040945.1"/>
    <property type="molecule type" value="Genomic_DNA"/>
</dbReference>
<dbReference type="Gene3D" id="3.90.1010.20">
    <property type="match status" value="1"/>
</dbReference>
<feature type="domain" description="FMN-binding" evidence="1">
    <location>
        <begin position="62"/>
        <end position="130"/>
    </location>
</feature>
<sequence length="130" mass="14062">MKKSKKKRWLLALIPLLLIPIGLLVIQHVTAGEESKVILQGQQFDQLNLADGQLEGAFKQSAVSAKVKLTIENNHVKGIDLLEHTNGLGSKSETIIKTVIEQQGTDVDSVSGATLSSKVILKAIENAIKQ</sequence>
<organism evidence="2 3">
    <name type="scientific">Vagococcus allomyrinae</name>
    <dbReference type="NCBI Taxonomy" id="2794353"/>
    <lineage>
        <taxon>Bacteria</taxon>
        <taxon>Bacillati</taxon>
        <taxon>Bacillota</taxon>
        <taxon>Bacilli</taxon>
        <taxon>Lactobacillales</taxon>
        <taxon>Enterococcaceae</taxon>
        <taxon>Vagococcus</taxon>
    </lineage>
</organism>
<evidence type="ECO:0000259" key="1">
    <source>
        <dbReference type="SMART" id="SM00900"/>
    </source>
</evidence>
<gene>
    <name evidence="2" type="ORF">I6N95_08005</name>
</gene>
<dbReference type="InterPro" id="IPR007329">
    <property type="entry name" value="FMN-bd"/>
</dbReference>
<comment type="caution">
    <text evidence="2">The sequence shown here is derived from an EMBL/GenBank/DDBJ whole genome shotgun (WGS) entry which is preliminary data.</text>
</comment>
<dbReference type="Proteomes" id="UP000674938">
    <property type="component" value="Unassembled WGS sequence"/>
</dbReference>
<name>A0A940PA45_9ENTE</name>
<evidence type="ECO:0000313" key="3">
    <source>
        <dbReference type="Proteomes" id="UP000674938"/>
    </source>
</evidence>